<dbReference type="InterPro" id="IPR041429">
    <property type="entry name" value="ITPK1_N"/>
</dbReference>
<feature type="binding site" evidence="11">
    <location>
        <position position="264"/>
    </location>
    <ligand>
        <name>Mg(2+)</name>
        <dbReference type="ChEBI" id="CHEBI:18420"/>
        <label>1</label>
    </ligand>
</feature>
<dbReference type="Gene3D" id="3.30.470.20">
    <property type="entry name" value="ATP-grasp fold, B domain"/>
    <property type="match status" value="1"/>
</dbReference>
<dbReference type="Pfam" id="PF05770">
    <property type="entry name" value="Ins134_P3_kin"/>
    <property type="match status" value="1"/>
</dbReference>
<feature type="binding site" evidence="10">
    <location>
        <position position="154"/>
    </location>
    <ligand>
        <name>1D-myo-inositol 1,3,4-trisphosphate</name>
        <dbReference type="ChEBI" id="CHEBI:58414"/>
    </ligand>
</feature>
<keyword evidence="7 9" id="KW-0067">ATP-binding</keyword>
<evidence type="ECO:0000259" key="12">
    <source>
        <dbReference type="PROSITE" id="PS50975"/>
    </source>
</evidence>
<reference evidence="13" key="1">
    <citation type="submission" date="2020-06" db="EMBL/GenBank/DDBJ databases">
        <title>WGS assembly of Ceratodon purpureus strain R40.</title>
        <authorList>
            <person name="Carey S.B."/>
            <person name="Jenkins J."/>
            <person name="Shu S."/>
            <person name="Lovell J.T."/>
            <person name="Sreedasyam A."/>
            <person name="Maumus F."/>
            <person name="Tiley G.P."/>
            <person name="Fernandez-Pozo N."/>
            <person name="Barry K."/>
            <person name="Chen C."/>
            <person name="Wang M."/>
            <person name="Lipzen A."/>
            <person name="Daum C."/>
            <person name="Saski C.A."/>
            <person name="Payton A.C."/>
            <person name="Mcbreen J.C."/>
            <person name="Conrad R.E."/>
            <person name="Kollar L.M."/>
            <person name="Olsson S."/>
            <person name="Huttunen S."/>
            <person name="Landis J.B."/>
            <person name="Wickett N.J."/>
            <person name="Johnson M.G."/>
            <person name="Rensing S.A."/>
            <person name="Grimwood J."/>
            <person name="Schmutz J."/>
            <person name="Mcdaniel S.F."/>
        </authorList>
    </citation>
    <scope>NUCLEOTIDE SEQUENCE</scope>
    <source>
        <strain evidence="13">R40</strain>
    </source>
</reference>
<sequence>MSSGGEMFEVGYALAEKKQKSFVKPSLIAHAKSKGVNLVCVDMRRPLEDQGPFDAIIHKHGGEVWTQQLLEYKDRHPDLIIVDPPAAIEKLQNRISMLQAVDRVQISEGIGTCGIPKQLIIDNNEILHDDSAIGELTFPVIAKPLVADGSQSSHAMCLLFNTRGLYKLKPPMVLQEFVNHGGVIFKVYVVGKYIKCVRRKSLPDIHEDQVSTEEPLPFSQISNMVSGATMDENVAKAELPPANFIADVANGLREALGLRLFNFDVIKDSKAGNHFHVIDINYFPGYAKMPAYETVLTDFLLDLRHEKASVDSNSDGISLASIASKLGVPVEEV</sequence>
<dbReference type="EMBL" id="CM026430">
    <property type="protein sequence ID" value="KAG0561233.1"/>
    <property type="molecule type" value="Genomic_DNA"/>
</dbReference>
<comment type="function">
    <text evidence="9">Kinase that can phosphorylate various inositol polyphosphate such as Ins(3,4,5,6)P4 or Ins(1,3,4)P3.</text>
</comment>
<dbReference type="Proteomes" id="UP000822688">
    <property type="component" value="Chromosome 9"/>
</dbReference>
<keyword evidence="3 9" id="KW-0808">Transferase</keyword>
<organism evidence="13 14">
    <name type="scientific">Ceratodon purpureus</name>
    <name type="common">Fire moss</name>
    <name type="synonym">Dicranum purpureum</name>
    <dbReference type="NCBI Taxonomy" id="3225"/>
    <lineage>
        <taxon>Eukaryota</taxon>
        <taxon>Viridiplantae</taxon>
        <taxon>Streptophyta</taxon>
        <taxon>Embryophyta</taxon>
        <taxon>Bryophyta</taxon>
        <taxon>Bryophytina</taxon>
        <taxon>Bryopsida</taxon>
        <taxon>Dicranidae</taxon>
        <taxon>Pseudoditrichales</taxon>
        <taxon>Ditrichaceae</taxon>
        <taxon>Ceratodon</taxon>
    </lineage>
</organism>
<dbReference type="InterPro" id="IPR040464">
    <property type="entry name" value="InsP(3)kin_ATP-grasp"/>
</dbReference>
<dbReference type="PANTHER" id="PTHR14217">
    <property type="entry name" value="INOSITOL-TETRAKISPHOSPHATE 1-KINASE"/>
    <property type="match status" value="1"/>
</dbReference>
<dbReference type="GO" id="GO:0005524">
    <property type="term" value="F:ATP binding"/>
    <property type="evidence" value="ECO:0007669"/>
    <property type="project" value="UniProtKB-UniRule"/>
</dbReference>
<evidence type="ECO:0000256" key="3">
    <source>
        <dbReference type="ARBA" id="ARBA00022679"/>
    </source>
</evidence>
<dbReference type="GO" id="GO:0047325">
    <property type="term" value="F:inositol-3,4,5,6-tetrakisphosphate 1-kinase activity"/>
    <property type="evidence" value="ECO:0007669"/>
    <property type="project" value="UniProtKB-EC"/>
</dbReference>
<feature type="binding site" evidence="10">
    <location>
        <position position="281"/>
    </location>
    <ligand>
        <name>1D-myo-inositol 1,3,4-trisphosphate</name>
        <dbReference type="ChEBI" id="CHEBI:58414"/>
    </ligand>
</feature>
<feature type="domain" description="ATP-grasp" evidence="12">
    <location>
        <begin position="104"/>
        <end position="309"/>
    </location>
</feature>
<feature type="binding site" evidence="10">
    <location>
        <position position="59"/>
    </location>
    <ligand>
        <name>1D-myo-inositol 1,3,4-trisphosphate</name>
        <dbReference type="ChEBI" id="CHEBI:58414"/>
    </ligand>
</feature>
<evidence type="ECO:0000256" key="4">
    <source>
        <dbReference type="ARBA" id="ARBA00022723"/>
    </source>
</evidence>
<keyword evidence="8 9" id="KW-0460">Magnesium</keyword>
<keyword evidence="14" id="KW-1185">Reference proteome</keyword>
<evidence type="ECO:0000256" key="9">
    <source>
        <dbReference type="PIRNR" id="PIRNR038186"/>
    </source>
</evidence>
<dbReference type="GO" id="GO:0005737">
    <property type="term" value="C:cytoplasm"/>
    <property type="evidence" value="ECO:0007669"/>
    <property type="project" value="TreeGrafter"/>
</dbReference>
<gene>
    <name evidence="13" type="ORF">KC19_9G047500</name>
</gene>
<dbReference type="GO" id="GO:0052726">
    <property type="term" value="F:inositol-1,3,4-trisphosphate 5-kinase activity"/>
    <property type="evidence" value="ECO:0007669"/>
    <property type="project" value="InterPro"/>
</dbReference>
<comment type="cofactor">
    <cofactor evidence="9 11">
        <name>Mg(2+)</name>
        <dbReference type="ChEBI" id="CHEBI:18420"/>
    </cofactor>
    <text evidence="9 11">Binds 2 magnesium ions per subunit.</text>
</comment>
<comment type="catalytic activity">
    <reaction evidence="9">
        <text>1D-myo-inositol 3,4,5,6-tetrakisphosphate + ATP = 1D-myo-inositol 1,3,4,5,6-pentakisphosphate + ADP + H(+)</text>
        <dbReference type="Rhea" id="RHEA:12452"/>
        <dbReference type="ChEBI" id="CHEBI:15378"/>
        <dbReference type="ChEBI" id="CHEBI:30616"/>
        <dbReference type="ChEBI" id="CHEBI:57539"/>
        <dbReference type="ChEBI" id="CHEBI:57733"/>
        <dbReference type="ChEBI" id="CHEBI:456216"/>
        <dbReference type="EC" id="2.7.1.134"/>
    </reaction>
</comment>
<keyword evidence="6 9" id="KW-0418">Kinase</keyword>
<dbReference type="Pfam" id="PF17927">
    <property type="entry name" value="Ins134_P3_kin_N"/>
    <property type="match status" value="1"/>
</dbReference>
<evidence type="ECO:0000256" key="11">
    <source>
        <dbReference type="PIRSR" id="PIRSR038186-2"/>
    </source>
</evidence>
<evidence type="ECO:0000256" key="6">
    <source>
        <dbReference type="ARBA" id="ARBA00022777"/>
    </source>
</evidence>
<comment type="similarity">
    <text evidence="1 9">Belongs to the ITPK1 family.</text>
</comment>
<feature type="binding site" evidence="10">
    <location>
        <position position="94"/>
    </location>
    <ligand>
        <name>ATP</name>
        <dbReference type="ChEBI" id="CHEBI:30616"/>
    </ligand>
</feature>
<feature type="binding site" evidence="11">
    <location>
        <position position="281"/>
    </location>
    <ligand>
        <name>Mg(2+)</name>
        <dbReference type="ChEBI" id="CHEBI:18420"/>
        <label>2</label>
    </ligand>
</feature>
<evidence type="ECO:0000256" key="7">
    <source>
        <dbReference type="ARBA" id="ARBA00022840"/>
    </source>
</evidence>
<keyword evidence="4 9" id="KW-0479">Metal-binding</keyword>
<name>A0A8T0GQM5_CERPU</name>
<keyword evidence="5 9" id="KW-0547">Nucleotide-binding</keyword>
<dbReference type="GO" id="GO:0052725">
    <property type="term" value="F:inositol-1,3,4-trisphosphate 6-kinase activity"/>
    <property type="evidence" value="ECO:0007669"/>
    <property type="project" value="InterPro"/>
</dbReference>
<evidence type="ECO:0000256" key="1">
    <source>
        <dbReference type="ARBA" id="ARBA00009601"/>
    </source>
</evidence>
<dbReference type="EC" id="2.7.1.134" evidence="9"/>
<dbReference type="InterPro" id="IPR011761">
    <property type="entry name" value="ATP-grasp"/>
</dbReference>
<comment type="subunit">
    <text evidence="2 9">Monomer.</text>
</comment>
<dbReference type="PROSITE" id="PS50975">
    <property type="entry name" value="ATP_GRASP"/>
    <property type="match status" value="1"/>
</dbReference>
<dbReference type="AlphaFoldDB" id="A0A8T0GQM5"/>
<feature type="binding site" evidence="11">
    <location>
        <position position="279"/>
    </location>
    <ligand>
        <name>Mg(2+)</name>
        <dbReference type="ChEBI" id="CHEBI:18420"/>
        <label>1</label>
    </ligand>
</feature>
<dbReference type="InterPro" id="IPR008656">
    <property type="entry name" value="Inositol_tetrakis-P_1-kinase"/>
</dbReference>
<evidence type="ECO:0000256" key="8">
    <source>
        <dbReference type="ARBA" id="ARBA00022842"/>
    </source>
</evidence>
<evidence type="ECO:0000313" key="13">
    <source>
        <dbReference type="EMBL" id="KAG0561233.1"/>
    </source>
</evidence>
<dbReference type="PANTHER" id="PTHR14217:SF24">
    <property type="entry name" value="INOSITOL-TETRAKISPHOSPHATE 1-KINASE 1"/>
    <property type="match status" value="1"/>
</dbReference>
<feature type="binding site" evidence="10">
    <location>
        <position position="201"/>
    </location>
    <ligand>
        <name>ATP</name>
        <dbReference type="ChEBI" id="CHEBI:30616"/>
    </ligand>
</feature>
<dbReference type="PIRSF" id="PIRSF038186">
    <property type="entry name" value="ITPK"/>
    <property type="match status" value="1"/>
</dbReference>
<comment type="caution">
    <text evidence="13">The sequence shown here is derived from an EMBL/GenBank/DDBJ whole genome shotgun (WGS) entry which is preliminary data.</text>
</comment>
<feature type="binding site" evidence="10">
    <location>
        <position position="285"/>
    </location>
    <ligand>
        <name>1D-myo-inositol 1,3,4-trisphosphate</name>
        <dbReference type="ChEBI" id="CHEBI:58414"/>
    </ligand>
</feature>
<accession>A0A8T0GQM5</accession>
<feature type="binding site" evidence="11">
    <location>
        <position position="279"/>
    </location>
    <ligand>
        <name>Mg(2+)</name>
        <dbReference type="ChEBI" id="CHEBI:18420"/>
        <label>2</label>
    </ligand>
</feature>
<dbReference type="GO" id="GO:0032957">
    <property type="term" value="P:inositol trisphosphate metabolic process"/>
    <property type="evidence" value="ECO:0007669"/>
    <property type="project" value="InterPro"/>
</dbReference>
<protein>
    <recommendedName>
        <fullName evidence="9">Inositol-tetrakisphosphate 1-kinase</fullName>
        <ecNumber evidence="9">2.7.1.134</ecNumber>
    </recommendedName>
</protein>
<proteinExistence type="inferred from homology"/>
<feature type="binding site" evidence="10">
    <location>
        <position position="186"/>
    </location>
    <ligand>
        <name>1D-myo-inositol 1,3,4-trisphosphate</name>
        <dbReference type="ChEBI" id="CHEBI:58414"/>
    </ligand>
</feature>
<evidence type="ECO:0000256" key="5">
    <source>
        <dbReference type="ARBA" id="ARBA00022741"/>
    </source>
</evidence>
<feature type="binding site" evidence="10">
    <location>
        <position position="18"/>
    </location>
    <ligand>
        <name>1D-myo-inositol 1,3,4-trisphosphate</name>
        <dbReference type="ChEBI" id="CHEBI:58414"/>
    </ligand>
</feature>
<dbReference type="GO" id="GO:0000287">
    <property type="term" value="F:magnesium ion binding"/>
    <property type="evidence" value="ECO:0007669"/>
    <property type="project" value="InterPro"/>
</dbReference>
<dbReference type="SUPFAM" id="SSF56059">
    <property type="entry name" value="Glutathione synthetase ATP-binding domain-like"/>
    <property type="match status" value="1"/>
</dbReference>
<evidence type="ECO:0000256" key="10">
    <source>
        <dbReference type="PIRSR" id="PIRSR038186-1"/>
    </source>
</evidence>
<feature type="binding site" evidence="10">
    <location>
        <position position="143"/>
    </location>
    <ligand>
        <name>ATP</name>
        <dbReference type="ChEBI" id="CHEBI:30616"/>
    </ligand>
</feature>
<evidence type="ECO:0000313" key="14">
    <source>
        <dbReference type="Proteomes" id="UP000822688"/>
    </source>
</evidence>
<evidence type="ECO:0000256" key="2">
    <source>
        <dbReference type="ARBA" id="ARBA00011245"/>
    </source>
</evidence>
<feature type="binding site" evidence="10">
    <location>
        <begin position="175"/>
        <end position="186"/>
    </location>
    <ligand>
        <name>ATP</name>
        <dbReference type="ChEBI" id="CHEBI:30616"/>
    </ligand>
</feature>